<evidence type="ECO:0000256" key="1">
    <source>
        <dbReference type="SAM" id="Phobius"/>
    </source>
</evidence>
<keyword evidence="1" id="KW-0812">Transmembrane</keyword>
<accession>A0A9E7SYB1</accession>
<evidence type="ECO:0000313" key="3">
    <source>
        <dbReference type="Proteomes" id="UP001056855"/>
    </source>
</evidence>
<dbReference type="AlphaFoldDB" id="A0A9E7SYB1"/>
<dbReference type="KEGG" id="sawl:NGM29_20550"/>
<dbReference type="EMBL" id="CP100357">
    <property type="protein sequence ID" value="UTF55871.1"/>
    <property type="molecule type" value="Genomic_DNA"/>
</dbReference>
<feature type="transmembrane region" description="Helical" evidence="1">
    <location>
        <begin position="12"/>
        <end position="36"/>
    </location>
</feature>
<name>A0A9E7SYB1_9EURY</name>
<dbReference type="RefSeq" id="WP_254161334.1">
    <property type="nucleotide sequence ID" value="NZ_CP100357.1"/>
</dbReference>
<evidence type="ECO:0000313" key="2">
    <source>
        <dbReference type="EMBL" id="UTF55871.1"/>
    </source>
</evidence>
<keyword evidence="3" id="KW-1185">Reference proteome</keyword>
<sequence>MTTNTTDRQLVWVVLAIVAALVVFPIFMMGFGMMWTGPMMGGMWGNGMWNADGVSGWMLIIGVGMQLLFLAIIVGAVYLGYRAVTRQDDSSDPALEELRLASARGDLSDEEYQRRRDRLKTEQ</sequence>
<organism evidence="2 3">
    <name type="scientific">Natronosalvus rutilus</name>
    <dbReference type="NCBI Taxonomy" id="2953753"/>
    <lineage>
        <taxon>Archaea</taxon>
        <taxon>Methanobacteriati</taxon>
        <taxon>Methanobacteriota</taxon>
        <taxon>Stenosarchaea group</taxon>
        <taxon>Halobacteria</taxon>
        <taxon>Halobacteriales</taxon>
        <taxon>Natrialbaceae</taxon>
        <taxon>Natronosalvus</taxon>
    </lineage>
</organism>
<geneLocation type="plasmid" evidence="2 3">
    <name>unnamed2</name>
</geneLocation>
<reference evidence="2" key="1">
    <citation type="submission" date="2022-06" db="EMBL/GenBank/DDBJ databases">
        <title>Diverse halophilic archaea isolated from saline environments.</title>
        <authorList>
            <person name="Cui H.-L."/>
        </authorList>
    </citation>
    <scope>NUCLEOTIDE SEQUENCE</scope>
    <source>
        <strain evidence="2">WLHS1</strain>
        <plasmid evidence="2">unnamed2</plasmid>
    </source>
</reference>
<protein>
    <submittedName>
        <fullName evidence="2">SHOCT domain-containing protein</fullName>
    </submittedName>
</protein>
<dbReference type="Proteomes" id="UP001056855">
    <property type="component" value="Plasmid unnamed2"/>
</dbReference>
<proteinExistence type="predicted"/>
<dbReference type="GeneID" id="73292490"/>
<gene>
    <name evidence="2" type="ORF">NGM29_20550</name>
</gene>
<feature type="transmembrane region" description="Helical" evidence="1">
    <location>
        <begin position="56"/>
        <end position="81"/>
    </location>
</feature>
<keyword evidence="2" id="KW-0614">Plasmid</keyword>
<keyword evidence="1" id="KW-0472">Membrane</keyword>
<keyword evidence="1" id="KW-1133">Transmembrane helix</keyword>